<dbReference type="GO" id="GO:0005730">
    <property type="term" value="C:nucleolus"/>
    <property type="evidence" value="ECO:0007669"/>
    <property type="project" value="InterPro"/>
</dbReference>
<reference evidence="10" key="1">
    <citation type="journal article" date="2013" name="Nat. Genet.">
        <title>The duck genome and transcriptome provide insight into an avian influenza virus reservoir species.</title>
        <authorList>
            <person name="Huang Y."/>
            <person name="Li Y."/>
            <person name="Burt D.W."/>
            <person name="Chen H."/>
            <person name="Zhang Y."/>
            <person name="Qian W."/>
            <person name="Kim H."/>
            <person name="Gan S."/>
            <person name="Zhao Y."/>
            <person name="Li J."/>
            <person name="Yi K."/>
            <person name="Feng H."/>
            <person name="Zhu P."/>
            <person name="Li B."/>
            <person name="Liu Q."/>
            <person name="Fairley S."/>
            <person name="Magor K.E."/>
            <person name="Du Z."/>
            <person name="Hu X."/>
            <person name="Goodman L."/>
            <person name="Tafer H."/>
            <person name="Vignal A."/>
            <person name="Lee T."/>
            <person name="Kim K.W."/>
            <person name="Sheng Z."/>
            <person name="An Y."/>
            <person name="Searle S."/>
            <person name="Herrero J."/>
            <person name="Groenen M.A."/>
            <person name="Crooijmans R.P."/>
            <person name="Faraut T."/>
            <person name="Cai Q."/>
            <person name="Webster R.G."/>
            <person name="Aldridge J.R."/>
            <person name="Warren W.C."/>
            <person name="Bartschat S."/>
            <person name="Kehr S."/>
            <person name="Marz M."/>
            <person name="Stadler P.F."/>
            <person name="Smith J."/>
            <person name="Kraus R.H."/>
            <person name="Zhao Y."/>
            <person name="Ren L."/>
            <person name="Fei J."/>
            <person name="Morisson M."/>
            <person name="Kaiser P."/>
            <person name="Griffin D.K."/>
            <person name="Rao M."/>
            <person name="Pitel F."/>
            <person name="Wang J."/>
            <person name="Li N."/>
        </authorList>
    </citation>
    <scope>NUCLEOTIDE SEQUENCE [LARGE SCALE GENOMIC DNA]</scope>
</reference>
<evidence type="ECO:0000256" key="4">
    <source>
        <dbReference type="ARBA" id="ARBA00022723"/>
    </source>
</evidence>
<evidence type="ECO:0000256" key="6">
    <source>
        <dbReference type="ARBA" id="ARBA00022833"/>
    </source>
</evidence>
<evidence type="ECO:0000256" key="5">
    <source>
        <dbReference type="ARBA" id="ARBA00022801"/>
    </source>
</evidence>
<accession>R0LRG2</accession>
<sequence>MLTCPVAPLLSLYTPVEGLVISQVARKVEGLKSSDLSEITASFNKRGSIHFSSGGNKEELKSSPECFNTGDFGETGGKETGFIADAAAELGLSSSMNAALAAWFSLQEIHMRLGADETGLYSYVTTACGILGGVFAEPELPLLGLLFDERVVLVPAAFTCSESWSKWDIQHTSCTTLVICVLAKGCRASTGAADAQVDVSVSHFMAVKAAGPARGWAGRLLQVCAFCQQQGEGWLRIAFWVRLVPRSQPKGHTACISALCGRALGSVQRGDLEEMNEMNEFLFSPLSFCSWEERKSQEERIQDAVRHRWCELVVKHKYVPAYGDVEKFLREDQAMGVYLYGELMVNEDAKQQELAYKCFAAAREQMDVSSAKVVAEMLF</sequence>
<dbReference type="SMART" id="SM01263">
    <property type="entry name" value="Leuk-A4-hydro_C"/>
    <property type="match status" value="1"/>
</dbReference>
<comment type="cofactor">
    <cofactor evidence="1">
        <name>Zn(2+)</name>
        <dbReference type="ChEBI" id="CHEBI:29105"/>
    </cofactor>
</comment>
<dbReference type="GO" id="GO:0008270">
    <property type="term" value="F:zinc ion binding"/>
    <property type="evidence" value="ECO:0007669"/>
    <property type="project" value="InterPro"/>
</dbReference>
<dbReference type="GO" id="GO:0006508">
    <property type="term" value="P:proteolysis"/>
    <property type="evidence" value="ECO:0007669"/>
    <property type="project" value="UniProtKB-KW"/>
</dbReference>
<dbReference type="GO" id="GO:0070006">
    <property type="term" value="F:metalloaminopeptidase activity"/>
    <property type="evidence" value="ECO:0007669"/>
    <property type="project" value="InterPro"/>
</dbReference>
<evidence type="ECO:0000259" key="8">
    <source>
        <dbReference type="SMART" id="SM01263"/>
    </source>
</evidence>
<dbReference type="EMBL" id="KB742900">
    <property type="protein sequence ID" value="EOB03003.1"/>
    <property type="molecule type" value="Genomic_DNA"/>
</dbReference>
<comment type="similarity">
    <text evidence="2">Belongs to the peptidase M1 family.</text>
</comment>
<protein>
    <submittedName>
        <fullName evidence="9">Aminopeptidase O</fullName>
    </submittedName>
</protein>
<keyword evidence="4" id="KW-0479">Metal-binding</keyword>
<feature type="domain" description="Peptidase M1 leukotriene A4 hydrolase/aminopeptidase C-terminal" evidence="8">
    <location>
        <begin position="253"/>
        <end position="378"/>
    </location>
</feature>
<organism evidence="9 10">
    <name type="scientific">Anas platyrhynchos</name>
    <name type="common">Mallard</name>
    <name type="synonym">Anas boschas</name>
    <dbReference type="NCBI Taxonomy" id="8839"/>
    <lineage>
        <taxon>Eukaryota</taxon>
        <taxon>Metazoa</taxon>
        <taxon>Chordata</taxon>
        <taxon>Craniata</taxon>
        <taxon>Vertebrata</taxon>
        <taxon>Euteleostomi</taxon>
        <taxon>Archelosauria</taxon>
        <taxon>Archosauria</taxon>
        <taxon>Dinosauria</taxon>
        <taxon>Saurischia</taxon>
        <taxon>Theropoda</taxon>
        <taxon>Coelurosauria</taxon>
        <taxon>Aves</taxon>
        <taxon>Neognathae</taxon>
        <taxon>Galloanserae</taxon>
        <taxon>Anseriformes</taxon>
        <taxon>Anatidae</taxon>
        <taxon>Anatinae</taxon>
        <taxon>Anas</taxon>
    </lineage>
</organism>
<keyword evidence="9" id="KW-0031">Aminopeptidase</keyword>
<dbReference type="AlphaFoldDB" id="R0LRG2"/>
<keyword evidence="3" id="KW-0645">Protease</keyword>
<evidence type="ECO:0000256" key="7">
    <source>
        <dbReference type="ARBA" id="ARBA00023049"/>
    </source>
</evidence>
<proteinExistence type="inferred from homology"/>
<evidence type="ECO:0000313" key="10">
    <source>
        <dbReference type="Proteomes" id="UP000296049"/>
    </source>
</evidence>
<dbReference type="Proteomes" id="UP000296049">
    <property type="component" value="Unassembled WGS sequence"/>
</dbReference>
<keyword evidence="5" id="KW-0378">Hydrolase</keyword>
<dbReference type="InterPro" id="IPR033577">
    <property type="entry name" value="AOPep"/>
</dbReference>
<dbReference type="PANTHER" id="PTHR46627:SF1">
    <property type="entry name" value="AMINOPEPTIDASE O"/>
    <property type="match status" value="1"/>
</dbReference>
<dbReference type="SUPFAM" id="SSF48371">
    <property type="entry name" value="ARM repeat"/>
    <property type="match status" value="1"/>
</dbReference>
<name>R0LRG2_ANAPL</name>
<evidence type="ECO:0000256" key="2">
    <source>
        <dbReference type="ARBA" id="ARBA00010136"/>
    </source>
</evidence>
<evidence type="ECO:0000256" key="1">
    <source>
        <dbReference type="ARBA" id="ARBA00001947"/>
    </source>
</evidence>
<dbReference type="Pfam" id="PF09127">
    <property type="entry name" value="Leuk-A4-hydro_C"/>
    <property type="match status" value="1"/>
</dbReference>
<dbReference type="InterPro" id="IPR015211">
    <property type="entry name" value="Peptidase_M1_C"/>
</dbReference>
<keyword evidence="10" id="KW-1185">Reference proteome</keyword>
<dbReference type="InterPro" id="IPR016024">
    <property type="entry name" value="ARM-type_fold"/>
</dbReference>
<keyword evidence="7" id="KW-0482">Metalloprotease</keyword>
<dbReference type="PANTHER" id="PTHR46627">
    <property type="entry name" value="AMINOPEPTIDASE O"/>
    <property type="match status" value="1"/>
</dbReference>
<keyword evidence="6" id="KW-0862">Zinc</keyword>
<evidence type="ECO:0000313" key="9">
    <source>
        <dbReference type="EMBL" id="EOB03003.1"/>
    </source>
</evidence>
<dbReference type="Gene3D" id="1.25.40.320">
    <property type="entry name" value="Peptidase M1, leukotriene A4 hydrolase/aminopeptidase C-terminal domain"/>
    <property type="match status" value="1"/>
</dbReference>
<evidence type="ECO:0000256" key="3">
    <source>
        <dbReference type="ARBA" id="ARBA00022670"/>
    </source>
</evidence>
<dbReference type="InterPro" id="IPR038502">
    <property type="entry name" value="M1_LTA-4_hydro/amino_C_sf"/>
</dbReference>
<gene>
    <name evidence="9" type="ORF">Anapl_11822</name>
</gene>